<protein>
    <submittedName>
        <fullName evidence="1">Uncharacterized protein</fullName>
    </submittedName>
</protein>
<reference evidence="1 2" key="1">
    <citation type="journal article" date="2019" name="Nat. Ecol. Evol.">
        <title>Megaphylogeny resolves global patterns of mushroom evolution.</title>
        <authorList>
            <person name="Varga T."/>
            <person name="Krizsan K."/>
            <person name="Foldi C."/>
            <person name="Dima B."/>
            <person name="Sanchez-Garcia M."/>
            <person name="Sanchez-Ramirez S."/>
            <person name="Szollosi G.J."/>
            <person name="Szarkandi J.G."/>
            <person name="Papp V."/>
            <person name="Albert L."/>
            <person name="Andreopoulos W."/>
            <person name="Angelini C."/>
            <person name="Antonin V."/>
            <person name="Barry K.W."/>
            <person name="Bougher N.L."/>
            <person name="Buchanan P."/>
            <person name="Buyck B."/>
            <person name="Bense V."/>
            <person name="Catcheside P."/>
            <person name="Chovatia M."/>
            <person name="Cooper J."/>
            <person name="Damon W."/>
            <person name="Desjardin D."/>
            <person name="Finy P."/>
            <person name="Geml J."/>
            <person name="Haridas S."/>
            <person name="Hughes K."/>
            <person name="Justo A."/>
            <person name="Karasinski D."/>
            <person name="Kautmanova I."/>
            <person name="Kiss B."/>
            <person name="Kocsube S."/>
            <person name="Kotiranta H."/>
            <person name="LaButti K.M."/>
            <person name="Lechner B.E."/>
            <person name="Liimatainen K."/>
            <person name="Lipzen A."/>
            <person name="Lukacs Z."/>
            <person name="Mihaltcheva S."/>
            <person name="Morgado L.N."/>
            <person name="Niskanen T."/>
            <person name="Noordeloos M.E."/>
            <person name="Ohm R.A."/>
            <person name="Ortiz-Santana B."/>
            <person name="Ovrebo C."/>
            <person name="Racz N."/>
            <person name="Riley R."/>
            <person name="Savchenko A."/>
            <person name="Shiryaev A."/>
            <person name="Soop K."/>
            <person name="Spirin V."/>
            <person name="Szebenyi C."/>
            <person name="Tomsovsky M."/>
            <person name="Tulloss R.E."/>
            <person name="Uehling J."/>
            <person name="Grigoriev I.V."/>
            <person name="Vagvolgyi C."/>
            <person name="Papp T."/>
            <person name="Martin F.M."/>
            <person name="Miettinen O."/>
            <person name="Hibbett D.S."/>
            <person name="Nagy L.G."/>
        </authorList>
    </citation>
    <scope>NUCLEOTIDE SEQUENCE [LARGE SCALE GENOMIC DNA]</scope>
    <source>
        <strain evidence="1 2">NL-1719</strain>
    </source>
</reference>
<proteinExistence type="predicted"/>
<name>A0ACD3A8D9_9AGAR</name>
<organism evidence="1 2">
    <name type="scientific">Pluteus cervinus</name>
    <dbReference type="NCBI Taxonomy" id="181527"/>
    <lineage>
        <taxon>Eukaryota</taxon>
        <taxon>Fungi</taxon>
        <taxon>Dikarya</taxon>
        <taxon>Basidiomycota</taxon>
        <taxon>Agaricomycotina</taxon>
        <taxon>Agaricomycetes</taxon>
        <taxon>Agaricomycetidae</taxon>
        <taxon>Agaricales</taxon>
        <taxon>Pluteineae</taxon>
        <taxon>Pluteaceae</taxon>
        <taxon>Pluteus</taxon>
    </lineage>
</organism>
<dbReference type="EMBL" id="ML208614">
    <property type="protein sequence ID" value="TFK61990.1"/>
    <property type="molecule type" value="Genomic_DNA"/>
</dbReference>
<sequence length="236" mass="27868">MGRKAGYRTLQEKIEGTKRARKKREHTAHFKQLRSEQNHKAYLKRRQKEKADTALDLPEIIVNTANLPLPNSRTFKSIAKRAACHGTRLSDASLESLVEAFNCNDPTYDPEVFNWRVEDLEDALHGQYLRRQREEEEQRMEWMGNKVGLELGPGCDETIEVFHKLEARRKEWEELGERLLTAEAQDNHYLRFGRVSWLWKARALVGLREDYDAMCKGWEAFWVLHQQRWKHVARVP</sequence>
<dbReference type="Proteomes" id="UP000308600">
    <property type="component" value="Unassembled WGS sequence"/>
</dbReference>
<evidence type="ECO:0000313" key="2">
    <source>
        <dbReference type="Proteomes" id="UP000308600"/>
    </source>
</evidence>
<keyword evidence="2" id="KW-1185">Reference proteome</keyword>
<gene>
    <name evidence="1" type="ORF">BDN72DRAFT_863172</name>
</gene>
<accession>A0ACD3A8D9</accession>
<evidence type="ECO:0000313" key="1">
    <source>
        <dbReference type="EMBL" id="TFK61990.1"/>
    </source>
</evidence>